<dbReference type="Pfam" id="PF06155">
    <property type="entry name" value="GBBH-like_N"/>
    <property type="match status" value="1"/>
</dbReference>
<sequence length="472" mass="53111">MAGERVDAIGVAPQNRGASAIANMMFLDAAPGEQNVNQQVECRHQQSCGSLVAERALSGRGPSLWRHALLAHRAARFYATTIEADSHGFMLQSDESGKHIETRLSKIWLRDNCRCKQCVNQDTMQRNFNTFEIPDDIAAKEVVPDSEGVEVLWSDSHKSSYTWAWLQSTLPSGENKTLSNDVGKRLWNGSIAASAPEVAFEDVMNTNDKTGMADLTDKIRAYGLCFVANTPKTPEATNELLESIGPVRHTHYGGFYDFVPDLAKADTAYTNLALAAHTDTTYFTEPAGLQAFHMLSHTPPPNRPSAKGTLGGKSLLVDGFYAAHRLRRESPDDFNVLCKTRIPWHASGNEGIAIAPDRAYPVLEARGRMLRRVRWNNDDRGVVPLDVDVDKWYRAARKWDEILKRKQNEYWFQLEPGRVLIFDNWRVLHGRSVFEGLRRICGGYINRDDFISRWKTTNFPTEDVIAANMQLR</sequence>
<protein>
    <recommendedName>
        <fullName evidence="16">Trimethyllysine dioxygenase</fullName>
        <ecNumber evidence="5">1.14.11.8</ecNumber>
    </recommendedName>
    <alternativeName>
        <fullName evidence="12">Epsilon-trimethyllysine 2-oxoglutarate dioxygenase</fullName>
    </alternativeName>
    <alternativeName>
        <fullName evidence="11">TML hydroxylase</fullName>
    </alternativeName>
    <alternativeName>
        <fullName evidence="13">TML-alpha-ketoglutarate dioxygenase</fullName>
    </alternativeName>
</protein>
<dbReference type="EC" id="1.14.11.8" evidence="5"/>
<dbReference type="InterPro" id="IPR038492">
    <property type="entry name" value="GBBH-like_N_sf"/>
</dbReference>
<dbReference type="PANTHER" id="PTHR10696">
    <property type="entry name" value="GAMMA-BUTYROBETAINE HYDROXYLASE-RELATED"/>
    <property type="match status" value="1"/>
</dbReference>
<evidence type="ECO:0000313" key="20">
    <source>
        <dbReference type="Proteomes" id="UP000236621"/>
    </source>
</evidence>
<evidence type="ECO:0000256" key="15">
    <source>
        <dbReference type="ARBA" id="ARBA00049334"/>
    </source>
</evidence>
<dbReference type="AlphaFoldDB" id="A0A2K3QG06"/>
<evidence type="ECO:0000256" key="13">
    <source>
        <dbReference type="ARBA" id="ARBA00032283"/>
    </source>
</evidence>
<dbReference type="GO" id="GO:0005506">
    <property type="term" value="F:iron ion binding"/>
    <property type="evidence" value="ECO:0007669"/>
    <property type="project" value="InterPro"/>
</dbReference>
<comment type="cofactor">
    <cofactor evidence="2">
        <name>L-ascorbate</name>
        <dbReference type="ChEBI" id="CHEBI:38290"/>
    </cofactor>
</comment>
<evidence type="ECO:0000259" key="18">
    <source>
        <dbReference type="Pfam" id="PF06155"/>
    </source>
</evidence>
<keyword evidence="7" id="KW-0124">Carnitine biosynthesis</keyword>
<dbReference type="InterPro" id="IPR042098">
    <property type="entry name" value="TauD-like_sf"/>
</dbReference>
<dbReference type="GO" id="GO:0005739">
    <property type="term" value="C:mitochondrion"/>
    <property type="evidence" value="ECO:0007669"/>
    <property type="project" value="TreeGrafter"/>
</dbReference>
<dbReference type="InterPro" id="IPR010376">
    <property type="entry name" value="GBBH-like_N"/>
</dbReference>
<evidence type="ECO:0000256" key="1">
    <source>
        <dbReference type="ARBA" id="ARBA00001954"/>
    </source>
</evidence>
<dbReference type="GO" id="GO:0045329">
    <property type="term" value="P:carnitine biosynthetic process"/>
    <property type="evidence" value="ECO:0007669"/>
    <property type="project" value="UniProtKB-UniPathway"/>
</dbReference>
<dbReference type="Gene3D" id="3.30.2020.30">
    <property type="match status" value="1"/>
</dbReference>
<evidence type="ECO:0000259" key="17">
    <source>
        <dbReference type="Pfam" id="PF02668"/>
    </source>
</evidence>
<keyword evidence="20" id="KW-1185">Reference proteome</keyword>
<comment type="pathway">
    <text evidence="3">Amine and polyamine biosynthesis; carnitine biosynthesis.</text>
</comment>
<dbReference type="InterPro" id="IPR050411">
    <property type="entry name" value="AlphaKG_dependent_hydroxylases"/>
</dbReference>
<dbReference type="FunFam" id="3.60.130.10:FF:000001">
    <property type="entry name" value="Trimethyllysine dioxygenase, mitochondrial"/>
    <property type="match status" value="1"/>
</dbReference>
<comment type="cofactor">
    <cofactor evidence="1">
        <name>Fe(2+)</name>
        <dbReference type="ChEBI" id="CHEBI:29033"/>
    </cofactor>
</comment>
<comment type="function">
    <text evidence="14">Converts trimethyllysine (TML) into hydroxytrimethyllysine (HTML).</text>
</comment>
<dbReference type="Pfam" id="PF02668">
    <property type="entry name" value="TauD"/>
    <property type="match status" value="1"/>
</dbReference>
<dbReference type="STRING" id="45235.A0A2K3QG06"/>
<dbReference type="Proteomes" id="UP000236621">
    <property type="component" value="Unassembled WGS sequence"/>
</dbReference>
<keyword evidence="6" id="KW-0479">Metal-binding</keyword>
<evidence type="ECO:0000256" key="6">
    <source>
        <dbReference type="ARBA" id="ARBA00022723"/>
    </source>
</evidence>
<evidence type="ECO:0000256" key="11">
    <source>
        <dbReference type="ARBA" id="ARBA00030363"/>
    </source>
</evidence>
<evidence type="ECO:0000256" key="3">
    <source>
        <dbReference type="ARBA" id="ARBA00005022"/>
    </source>
</evidence>
<reference evidence="19 20" key="1">
    <citation type="submission" date="2017-08" db="EMBL/GenBank/DDBJ databases">
        <title>Harnessing the power of phylogenomics to disentangle the directionality and signatures of interkingdom host jumping in the parasitic fungal genus Tolypocladium.</title>
        <authorList>
            <person name="Quandt C.A."/>
            <person name="Patterson W."/>
            <person name="Spatafora J.W."/>
        </authorList>
    </citation>
    <scope>NUCLEOTIDE SEQUENCE [LARGE SCALE GENOMIC DNA]</scope>
    <source>
        <strain evidence="19 20">CBS 113982</strain>
    </source>
</reference>
<evidence type="ECO:0000256" key="5">
    <source>
        <dbReference type="ARBA" id="ARBA00012267"/>
    </source>
</evidence>
<gene>
    <name evidence="19" type="ORF">TCAP_03597</name>
</gene>
<dbReference type="SUPFAM" id="SSF51197">
    <property type="entry name" value="Clavaminate synthase-like"/>
    <property type="match status" value="1"/>
</dbReference>
<comment type="similarity">
    <text evidence="4">Belongs to the gamma-BBH/TMLD family.</text>
</comment>
<accession>A0A2K3QG06</accession>
<evidence type="ECO:0000256" key="16">
    <source>
        <dbReference type="ARBA" id="ARBA00071191"/>
    </source>
</evidence>
<dbReference type="NCBIfam" id="TIGR02410">
    <property type="entry name" value="carnitine_TMLD"/>
    <property type="match status" value="1"/>
</dbReference>
<name>A0A2K3QG06_9HYPO</name>
<keyword evidence="10" id="KW-0408">Iron</keyword>
<dbReference type="InterPro" id="IPR012776">
    <property type="entry name" value="Trimethyllysine_dOase"/>
</dbReference>
<dbReference type="InterPro" id="IPR003819">
    <property type="entry name" value="TauD/TfdA-like"/>
</dbReference>
<dbReference type="PANTHER" id="PTHR10696:SF51">
    <property type="entry name" value="TRIMETHYLLYSINE DIOXYGENASE, MITOCHONDRIAL"/>
    <property type="match status" value="1"/>
</dbReference>
<comment type="catalytic activity">
    <reaction evidence="15">
        <text>N(6),N(6),N(6)-trimethyl-L-lysine + 2-oxoglutarate + O2 = (3S)-3-hydroxy-N(6),N(6),N(6)-trimethyl-L-lysine + succinate + CO2</text>
        <dbReference type="Rhea" id="RHEA:14181"/>
        <dbReference type="ChEBI" id="CHEBI:15379"/>
        <dbReference type="ChEBI" id="CHEBI:16526"/>
        <dbReference type="ChEBI" id="CHEBI:16810"/>
        <dbReference type="ChEBI" id="CHEBI:30031"/>
        <dbReference type="ChEBI" id="CHEBI:58100"/>
        <dbReference type="ChEBI" id="CHEBI:141499"/>
        <dbReference type="EC" id="1.14.11.8"/>
    </reaction>
</comment>
<evidence type="ECO:0000256" key="4">
    <source>
        <dbReference type="ARBA" id="ARBA00008654"/>
    </source>
</evidence>
<proteinExistence type="inferred from homology"/>
<feature type="domain" description="TauD/TfdA-like" evidence="17">
    <location>
        <begin position="192"/>
        <end position="442"/>
    </location>
</feature>
<feature type="domain" description="Gamma-butyrobetaine hydroxylase-like N-terminal" evidence="18">
    <location>
        <begin position="101"/>
        <end position="166"/>
    </location>
</feature>
<dbReference type="EMBL" id="NRSZ01000548">
    <property type="protein sequence ID" value="PNY26486.1"/>
    <property type="molecule type" value="Genomic_DNA"/>
</dbReference>
<dbReference type="CDD" id="cd00250">
    <property type="entry name" value="CAS_like"/>
    <property type="match status" value="1"/>
</dbReference>
<evidence type="ECO:0000256" key="14">
    <source>
        <dbReference type="ARBA" id="ARBA00046008"/>
    </source>
</evidence>
<evidence type="ECO:0000256" key="12">
    <source>
        <dbReference type="ARBA" id="ARBA00031778"/>
    </source>
</evidence>
<comment type="caution">
    <text evidence="19">The sequence shown here is derived from an EMBL/GenBank/DDBJ whole genome shotgun (WGS) entry which is preliminary data.</text>
</comment>
<evidence type="ECO:0000256" key="2">
    <source>
        <dbReference type="ARBA" id="ARBA00001961"/>
    </source>
</evidence>
<dbReference type="UniPathway" id="UPA00118"/>
<evidence type="ECO:0000256" key="7">
    <source>
        <dbReference type="ARBA" id="ARBA00022873"/>
    </source>
</evidence>
<dbReference type="Gene3D" id="3.60.130.10">
    <property type="entry name" value="Clavaminate synthase-like"/>
    <property type="match status" value="1"/>
</dbReference>
<evidence type="ECO:0000256" key="9">
    <source>
        <dbReference type="ARBA" id="ARBA00023002"/>
    </source>
</evidence>
<keyword evidence="9" id="KW-0560">Oxidoreductase</keyword>
<evidence type="ECO:0000313" key="19">
    <source>
        <dbReference type="EMBL" id="PNY26486.1"/>
    </source>
</evidence>
<dbReference type="GO" id="GO:0050353">
    <property type="term" value="F:trimethyllysine dioxygenase activity"/>
    <property type="evidence" value="ECO:0007669"/>
    <property type="project" value="UniProtKB-EC"/>
</dbReference>
<dbReference type="OrthoDB" id="408743at2759"/>
<evidence type="ECO:0000256" key="8">
    <source>
        <dbReference type="ARBA" id="ARBA00022964"/>
    </source>
</evidence>
<keyword evidence="8 19" id="KW-0223">Dioxygenase</keyword>
<evidence type="ECO:0000256" key="10">
    <source>
        <dbReference type="ARBA" id="ARBA00023004"/>
    </source>
</evidence>
<dbReference type="FunFam" id="3.30.2020.30:FF:000002">
    <property type="entry name" value="Putative gamma-butyrobetaine dioxygenase"/>
    <property type="match status" value="1"/>
</dbReference>
<organism evidence="19 20">
    <name type="scientific">Tolypocladium capitatum</name>
    <dbReference type="NCBI Taxonomy" id="45235"/>
    <lineage>
        <taxon>Eukaryota</taxon>
        <taxon>Fungi</taxon>
        <taxon>Dikarya</taxon>
        <taxon>Ascomycota</taxon>
        <taxon>Pezizomycotina</taxon>
        <taxon>Sordariomycetes</taxon>
        <taxon>Hypocreomycetidae</taxon>
        <taxon>Hypocreales</taxon>
        <taxon>Ophiocordycipitaceae</taxon>
        <taxon>Tolypocladium</taxon>
    </lineage>
</organism>